<accession>A0A644WML7</accession>
<comment type="caution">
    <text evidence="1">The sequence shown here is derived from an EMBL/GenBank/DDBJ whole genome shotgun (WGS) entry which is preliminary data.</text>
</comment>
<reference evidence="1" key="1">
    <citation type="submission" date="2019-08" db="EMBL/GenBank/DDBJ databases">
        <authorList>
            <person name="Kucharzyk K."/>
            <person name="Murdoch R.W."/>
            <person name="Higgins S."/>
            <person name="Loffler F."/>
        </authorList>
    </citation>
    <scope>NUCLEOTIDE SEQUENCE</scope>
</reference>
<protein>
    <submittedName>
        <fullName evidence="1">Uncharacterized protein</fullName>
    </submittedName>
</protein>
<proteinExistence type="predicted"/>
<organism evidence="1">
    <name type="scientific">bioreactor metagenome</name>
    <dbReference type="NCBI Taxonomy" id="1076179"/>
    <lineage>
        <taxon>unclassified sequences</taxon>
        <taxon>metagenomes</taxon>
        <taxon>ecological metagenomes</taxon>
    </lineage>
</organism>
<dbReference type="AlphaFoldDB" id="A0A644WML7"/>
<dbReference type="EMBL" id="VSSQ01001094">
    <property type="protein sequence ID" value="MPM05040.1"/>
    <property type="molecule type" value="Genomic_DNA"/>
</dbReference>
<gene>
    <name evidence="1" type="ORF">SDC9_51321</name>
</gene>
<sequence>MKTNVSDDFLISQALLAMSELATFHKCTGSQSMINLIRQSVKKDSILYEFKGEELERFIDEISRINLFANKFENRLTDLGLEFKKKAIQIEESPKKGTIKAE</sequence>
<evidence type="ECO:0000313" key="1">
    <source>
        <dbReference type="EMBL" id="MPM05040.1"/>
    </source>
</evidence>
<name>A0A644WML7_9ZZZZ</name>